<evidence type="ECO:0000313" key="3">
    <source>
        <dbReference type="Proteomes" id="UP001190700"/>
    </source>
</evidence>
<organism evidence="2 3">
    <name type="scientific">Cymbomonas tetramitiformis</name>
    <dbReference type="NCBI Taxonomy" id="36881"/>
    <lineage>
        <taxon>Eukaryota</taxon>
        <taxon>Viridiplantae</taxon>
        <taxon>Chlorophyta</taxon>
        <taxon>Pyramimonadophyceae</taxon>
        <taxon>Pyramimonadales</taxon>
        <taxon>Pyramimonadaceae</taxon>
        <taxon>Cymbomonas</taxon>
    </lineage>
</organism>
<dbReference type="AlphaFoldDB" id="A0AAE0C4S5"/>
<name>A0AAE0C4S5_9CHLO</name>
<feature type="region of interest" description="Disordered" evidence="1">
    <location>
        <begin position="1"/>
        <end position="24"/>
    </location>
</feature>
<accession>A0AAE0C4S5</accession>
<comment type="caution">
    <text evidence="2">The sequence shown here is derived from an EMBL/GenBank/DDBJ whole genome shotgun (WGS) entry which is preliminary data.</text>
</comment>
<dbReference type="InterPro" id="IPR053234">
    <property type="entry name" value="RPM1_Interactor"/>
</dbReference>
<dbReference type="Proteomes" id="UP001190700">
    <property type="component" value="Unassembled WGS sequence"/>
</dbReference>
<evidence type="ECO:0000313" key="2">
    <source>
        <dbReference type="EMBL" id="KAK3247425.1"/>
    </source>
</evidence>
<protein>
    <submittedName>
        <fullName evidence="2">Uncharacterized protein</fullName>
    </submittedName>
</protein>
<dbReference type="PANTHER" id="PTHR33443:SF30">
    <property type="entry name" value="SARCOSINE DEHYDROGENASE-2C PROTEIN"/>
    <property type="match status" value="1"/>
</dbReference>
<reference evidence="2 3" key="1">
    <citation type="journal article" date="2015" name="Genome Biol. Evol.">
        <title>Comparative Genomics of a Bacterivorous Green Alga Reveals Evolutionary Causalities and Consequences of Phago-Mixotrophic Mode of Nutrition.</title>
        <authorList>
            <person name="Burns J.A."/>
            <person name="Paasch A."/>
            <person name="Narechania A."/>
            <person name="Kim E."/>
        </authorList>
    </citation>
    <scope>NUCLEOTIDE SEQUENCE [LARGE SCALE GENOMIC DNA]</scope>
    <source>
        <strain evidence="2 3">PLY_AMNH</strain>
    </source>
</reference>
<keyword evidence="3" id="KW-1185">Reference proteome</keyword>
<dbReference type="EMBL" id="LGRX02028989">
    <property type="protein sequence ID" value="KAK3247425.1"/>
    <property type="molecule type" value="Genomic_DNA"/>
</dbReference>
<sequence>MSGVIDLTSDNSDVEENYKRPSKRPKVELCPIVQTVDDDDSDCEIEEIEQAAPQVFNTEDGNDEDADISVTGEAGENIARDYPHLRSRCLLHKFDHSCGESNVQKCDNCYCFVCDKEAKACTSWGDGTRKQVDHCHASPDVQMWKIMRARTLGQEHLQPAGASAMMRPAPSRGVIMPGALAAARMGHWGGPILGVGRPNQGTVKELAEPCADLNLFEIGVLHLPYALRGLNTTPDLKAKLYSTGIEYRGPFSTARMEIQNADPHRLTLDQLVGRSHMLAGPAANSYLKFTAQRPQIPPNITIPVTVVEVDGSARPITYGVEIPRKNCLISIIYAAAAKLLAEKTRALDPRKESLMLVKSCFDKEPVFYNQPDHVMKAKELLSWSCFSQASRGTSALLVYRLPVTCQDASKPWARRDAMKSFMMLHHCVPKEAQPAWALQEGTTVHENFGVPLLLPHPKVGLFKGKKSYTELLETLFMAFRLAKRGAASSSSSAVASLRACIKLRWLPVLQSMWGPTRKGPAFGDPLPSALNGGEYYRATDNRPCMIGVEWQTRSCAEYDLAALSKPVAQPCAWAAQAPSLCSGLGPEGGCDVVGTSCGDSVNLLAVMRRMLESEKTAPTVARIAGSLSQERAPLFEADAAFLDRGRPLGAVWEPPGSRRRPIRGGELGGGIAVQFGVPLGQAGHCEKPLLRYKLDMEETTPGHGMLKVRLYASKVRRRDAMACLKCGCTPPRCAVGTPWHA</sequence>
<evidence type="ECO:0000256" key="1">
    <source>
        <dbReference type="SAM" id="MobiDB-lite"/>
    </source>
</evidence>
<dbReference type="PANTHER" id="PTHR33443">
    <property type="entry name" value="ZGC:112980"/>
    <property type="match status" value="1"/>
</dbReference>
<proteinExistence type="predicted"/>
<gene>
    <name evidence="2" type="ORF">CYMTET_43078</name>
</gene>